<proteinExistence type="predicted"/>
<reference evidence="1 2" key="1">
    <citation type="journal article" date="2020" name="Microorganisms">
        <title>Reliable Identification of Environmental Pseudomonas Isolates Using the rpoD Gene.</title>
        <authorList>
            <consortium name="The Broad Institute Genome Sequencing Platform"/>
            <person name="Girard L."/>
            <person name="Lood C."/>
            <person name="Rokni-Zadeh H."/>
            <person name="van Noort V."/>
            <person name="Lavigne R."/>
            <person name="De Mot R."/>
        </authorList>
    </citation>
    <scope>NUCLEOTIDE SEQUENCE [LARGE SCALE GENOMIC DNA]</scope>
    <source>
        <strain evidence="1 2">RW8P3</strain>
    </source>
</reference>
<reference evidence="1 2" key="2">
    <citation type="journal article" date="2021" name="Microorganisms">
        <title>The Ever-Expanding Pseudomonas Genus: Description of 43 New Species and Partition of the Pseudomonas putida Group.</title>
        <authorList>
            <person name="Girard L."/>
            <person name="Lood C."/>
            <person name="Hofte M."/>
            <person name="Vandamme P."/>
            <person name="Rokni-Zadeh H."/>
            <person name="van Noort V."/>
            <person name="Lavigne R."/>
            <person name="De Mot R."/>
        </authorList>
    </citation>
    <scope>NUCLEOTIDE SEQUENCE [LARGE SCALE GENOMIC DNA]</scope>
    <source>
        <strain evidence="1 2">RW8P3</strain>
    </source>
</reference>
<keyword evidence="2" id="KW-1185">Reference proteome</keyword>
<dbReference type="KEGG" id="pvw:HU752_013590"/>
<gene>
    <name evidence="1" type="ORF">HU752_013590</name>
</gene>
<name>A0A9E6PPV7_9PSED</name>
<dbReference type="InterPro" id="IPR010239">
    <property type="entry name" value="CHP02001"/>
</dbReference>
<dbReference type="AlphaFoldDB" id="A0A9E6PPV7"/>
<evidence type="ECO:0000313" key="2">
    <source>
        <dbReference type="Proteomes" id="UP000634530"/>
    </source>
</evidence>
<evidence type="ECO:0000313" key="1">
    <source>
        <dbReference type="EMBL" id="QXI30907.1"/>
    </source>
</evidence>
<protein>
    <submittedName>
        <fullName evidence="1">TorF family putative porin</fullName>
    </submittedName>
</protein>
<sequence>MNFSNVFSKAKQNILLFSVVCGSLGNGAAQAIELGNGFGLDVTVTALSDYRDTGISQTKGDPALQAEVVLQHQSGLYVGVFSSNVDAGTKARREDMYYVGATIPFTEEISLDTYVGRYEYPKEANSDFNEFSAVLSGYGFQLGYTYDFDLRSRLPNNLNWSLGYNFELPYESNLLVRYGYSDLKYDAFWSKSEEPRSTYHDWEVKLSKNLFGVNFFASYIDTDLSKTECYSASGYEDVCSATVVFGVSKTF</sequence>
<dbReference type="Pfam" id="PF09694">
    <property type="entry name" value="Gcw_chp"/>
    <property type="match status" value="1"/>
</dbReference>
<dbReference type="EMBL" id="CP077093">
    <property type="protein sequence ID" value="QXI30907.1"/>
    <property type="molecule type" value="Genomic_DNA"/>
</dbReference>
<dbReference type="Proteomes" id="UP000634530">
    <property type="component" value="Chromosome"/>
</dbReference>
<dbReference type="NCBIfam" id="TIGR02001">
    <property type="entry name" value="gcw_chp"/>
    <property type="match status" value="1"/>
</dbReference>
<accession>A0A9E6PPV7</accession>
<dbReference type="RefSeq" id="WP_186680167.1">
    <property type="nucleotide sequence ID" value="NZ_CP077093.1"/>
</dbReference>
<organism evidence="1 2">
    <name type="scientific">Pseudomonas vanderleydeniana</name>
    <dbReference type="NCBI Taxonomy" id="2745495"/>
    <lineage>
        <taxon>Bacteria</taxon>
        <taxon>Pseudomonadati</taxon>
        <taxon>Pseudomonadota</taxon>
        <taxon>Gammaproteobacteria</taxon>
        <taxon>Pseudomonadales</taxon>
        <taxon>Pseudomonadaceae</taxon>
        <taxon>Pseudomonas</taxon>
    </lineage>
</organism>